<evidence type="ECO:0000259" key="8">
    <source>
        <dbReference type="PROSITE" id="PS51495"/>
    </source>
</evidence>
<dbReference type="InterPro" id="IPR036388">
    <property type="entry name" value="WH-like_DNA-bd_sf"/>
</dbReference>
<keyword evidence="4 7" id="KW-0963">Cytoplasm</keyword>
<dbReference type="GO" id="GO:0031902">
    <property type="term" value="C:late endosome membrane"/>
    <property type="evidence" value="ECO:0007669"/>
    <property type="project" value="UniProtKB-UniRule"/>
</dbReference>
<comment type="subunit">
    <text evidence="7">Component of the endosomal sorting complex required for transport II (ESCRT-II).</text>
</comment>
<evidence type="ECO:0000256" key="5">
    <source>
        <dbReference type="ARBA" id="ARBA00022927"/>
    </source>
</evidence>
<dbReference type="InterPro" id="IPR036390">
    <property type="entry name" value="WH_DNA-bd_sf"/>
</dbReference>
<evidence type="ECO:0000313" key="9">
    <source>
        <dbReference type="EMBL" id="GMR41983.1"/>
    </source>
</evidence>
<proteinExistence type="inferred from homology"/>
<dbReference type="PANTHER" id="PTHR13128:SF12">
    <property type="entry name" value="VACUOLAR PROTEIN-SORTING-ASSOCIATED PROTEIN 36"/>
    <property type="match status" value="1"/>
</dbReference>
<dbReference type="GO" id="GO:0000814">
    <property type="term" value="C:ESCRT II complex"/>
    <property type="evidence" value="ECO:0007669"/>
    <property type="project" value="UniProtKB-UniRule"/>
</dbReference>
<evidence type="ECO:0000313" key="10">
    <source>
        <dbReference type="Proteomes" id="UP001328107"/>
    </source>
</evidence>
<dbReference type="PROSITE" id="PS51495">
    <property type="entry name" value="GLUE"/>
    <property type="match status" value="1"/>
</dbReference>
<reference evidence="10" key="1">
    <citation type="submission" date="2022-10" db="EMBL/GenBank/DDBJ databases">
        <title>Genome assembly of Pristionchus species.</title>
        <authorList>
            <person name="Yoshida K."/>
            <person name="Sommer R.J."/>
        </authorList>
    </citation>
    <scope>NUCLEOTIDE SEQUENCE [LARGE SCALE GENOMIC DNA]</scope>
    <source>
        <strain evidence="10">RS5460</strain>
    </source>
</reference>
<organism evidence="9 10">
    <name type="scientific">Pristionchus mayeri</name>
    <dbReference type="NCBI Taxonomy" id="1317129"/>
    <lineage>
        <taxon>Eukaryota</taxon>
        <taxon>Metazoa</taxon>
        <taxon>Ecdysozoa</taxon>
        <taxon>Nematoda</taxon>
        <taxon>Chromadorea</taxon>
        <taxon>Rhabditida</taxon>
        <taxon>Rhabditina</taxon>
        <taxon>Diplogasteromorpha</taxon>
        <taxon>Diplogasteroidea</taxon>
        <taxon>Neodiplogasteridae</taxon>
        <taxon>Pristionchus</taxon>
    </lineage>
</organism>
<dbReference type="InterPro" id="IPR011993">
    <property type="entry name" value="PH-like_dom_sf"/>
</dbReference>
<keyword evidence="3 7" id="KW-0813">Transport</keyword>
<dbReference type="Gene3D" id="1.10.10.10">
    <property type="entry name" value="Winged helix-like DNA-binding domain superfamily/Winged helix DNA-binding domain"/>
    <property type="match status" value="2"/>
</dbReference>
<dbReference type="Pfam" id="PF04157">
    <property type="entry name" value="EAP30"/>
    <property type="match status" value="1"/>
</dbReference>
<comment type="caution">
    <text evidence="9">The sequence shown here is derived from an EMBL/GenBank/DDBJ whole genome shotgun (WGS) entry which is preliminary data.</text>
</comment>
<keyword evidence="10" id="KW-1185">Reference proteome</keyword>
<comment type="similarity">
    <text evidence="1 7">Belongs to the VPS36 family.</text>
</comment>
<dbReference type="SUPFAM" id="SSF50729">
    <property type="entry name" value="PH domain-like"/>
    <property type="match status" value="1"/>
</dbReference>
<gene>
    <name evidence="9" type="ORF">PMAYCL1PPCAC_12178</name>
</gene>
<feature type="non-terminal residue" evidence="9">
    <location>
        <position position="1"/>
    </location>
</feature>
<protein>
    <recommendedName>
        <fullName evidence="2 7">Vacuolar protein-sorting-associated protein 36</fullName>
    </recommendedName>
    <alternativeName>
        <fullName evidence="6 7">ESCRT-II complex subunit VPS36</fullName>
    </alternativeName>
</protein>
<feature type="domain" description="GLUE N-terminal" evidence="8">
    <location>
        <begin position="2"/>
        <end position="143"/>
    </location>
</feature>
<dbReference type="EMBL" id="BTRK01000003">
    <property type="protein sequence ID" value="GMR41983.1"/>
    <property type="molecule type" value="Genomic_DNA"/>
</dbReference>
<dbReference type="Pfam" id="PF11605">
    <property type="entry name" value="Vps36_ESCRT-II"/>
    <property type="match status" value="1"/>
</dbReference>
<dbReference type="InterPro" id="IPR021648">
    <property type="entry name" value="GLUE_dom"/>
</dbReference>
<accession>A0AAN4ZNY7</accession>
<comment type="subcellular location">
    <subcellularLocation>
        <location evidence="7">Cytoplasm</location>
    </subcellularLocation>
    <subcellularLocation>
        <location evidence="7">Endosome</location>
    </subcellularLocation>
</comment>
<dbReference type="Gene3D" id="6.10.140.260">
    <property type="match status" value="1"/>
</dbReference>
<evidence type="ECO:0000256" key="7">
    <source>
        <dbReference type="RuleBase" id="RU367095"/>
    </source>
</evidence>
<dbReference type="InterPro" id="IPR040608">
    <property type="entry name" value="Snf8/Vps36"/>
</dbReference>
<name>A0AAN4ZNY7_9BILA</name>
<dbReference type="Proteomes" id="UP001328107">
    <property type="component" value="Unassembled WGS sequence"/>
</dbReference>
<dbReference type="Gene3D" id="2.30.29.30">
    <property type="entry name" value="Pleckstrin-homology domain (PH domain)/Phosphotyrosine-binding domain (PTB)"/>
    <property type="match status" value="1"/>
</dbReference>
<sequence length="391" mass="42681">VVQVMANRLGFYQPGESMEEILCQAGNVGIYEGDLKQTLFEQGTVSMTLHRVIWADSSNADCRLTLHHSLVKHIDKHHKNLFSRGGKISVTLEHPPSNLMGPVSASIHNHVRFVFKGGGEDEFFKRYEEALKRKIWLRNSSGSSSSGSRASHATNQRSVGIAGIERKLAENHIKTHESISQAFEDMSRLMESAREMVTLSKSIAEKLKARQGEISQDETISFKSYLLSLGVSDPVTKSTYGSGSVYYEKLAEELSNVLAPALKECGGVMTLPEAFCRINRARGMELLSPEDVLNACSALQKVGGPVEMARFPSGVMVVQLREASVESSIGDTVSTVEERGSLTAAQLSSAKGITVVLAKERLLAAESAGKLCRDDTLEGLAFFPNKFIQSV</sequence>
<evidence type="ECO:0000256" key="6">
    <source>
        <dbReference type="ARBA" id="ARBA00030114"/>
    </source>
</evidence>
<comment type="function">
    <text evidence="7">Component of the ESCRT-II complex (endosomal sorting complex required for transport II), which is required for multivesicular body (MVB) formation and sorting of endosomal cargo proteins into MVBs.</text>
</comment>
<evidence type="ECO:0000256" key="4">
    <source>
        <dbReference type="ARBA" id="ARBA00022490"/>
    </source>
</evidence>
<keyword evidence="7" id="KW-0967">Endosome</keyword>
<dbReference type="GO" id="GO:0043130">
    <property type="term" value="F:ubiquitin binding"/>
    <property type="evidence" value="ECO:0007669"/>
    <property type="project" value="UniProtKB-UniRule"/>
</dbReference>
<dbReference type="GO" id="GO:0032266">
    <property type="term" value="F:phosphatidylinositol-3-phosphate binding"/>
    <property type="evidence" value="ECO:0007669"/>
    <property type="project" value="UniProtKB-UniRule"/>
</dbReference>
<dbReference type="FunFam" id="1.10.10.10:FF:000416">
    <property type="entry name" value="Vacuolar protein-sorting-associated protein 36"/>
    <property type="match status" value="1"/>
</dbReference>
<evidence type="ECO:0000256" key="2">
    <source>
        <dbReference type="ARBA" id="ARBA00017953"/>
    </source>
</evidence>
<evidence type="ECO:0000256" key="3">
    <source>
        <dbReference type="ARBA" id="ARBA00022448"/>
    </source>
</evidence>
<dbReference type="AlphaFoldDB" id="A0AAN4ZNY7"/>
<dbReference type="FunFam" id="2.30.29.30:FF:000600">
    <property type="entry name" value="CRE-TAG-318 protein"/>
    <property type="match status" value="1"/>
</dbReference>
<keyword evidence="5 7" id="KW-0653">Protein transport</keyword>
<evidence type="ECO:0000256" key="1">
    <source>
        <dbReference type="ARBA" id="ARBA00009697"/>
    </source>
</evidence>
<dbReference type="SUPFAM" id="SSF46785">
    <property type="entry name" value="Winged helix' DNA-binding domain"/>
    <property type="match status" value="2"/>
</dbReference>
<dbReference type="PANTHER" id="PTHR13128">
    <property type="entry name" value="VACUOLAR PROTEIN-SORTING-ASSOCIATED PROTEIN 36"/>
    <property type="match status" value="1"/>
</dbReference>
<dbReference type="GO" id="GO:0043328">
    <property type="term" value="P:protein transport to vacuole involved in ubiquitin-dependent protein catabolic process via the multivesicular body sorting pathway"/>
    <property type="evidence" value="ECO:0007669"/>
    <property type="project" value="UniProtKB-UniRule"/>
</dbReference>
<dbReference type="InterPro" id="IPR037855">
    <property type="entry name" value="Vps36"/>
</dbReference>